<dbReference type="EMBL" id="CAEKKB010000004">
    <property type="protein sequence ID" value="CAB4309154.1"/>
    <property type="molecule type" value="Genomic_DNA"/>
</dbReference>
<dbReference type="Gene3D" id="3.40.50.1820">
    <property type="entry name" value="alpha/beta hydrolase"/>
    <property type="match status" value="1"/>
</dbReference>
<proteinExistence type="predicted"/>
<organism evidence="1 2">
    <name type="scientific">Prunus armeniaca</name>
    <name type="common">Apricot</name>
    <name type="synonym">Armeniaca vulgaris</name>
    <dbReference type="NCBI Taxonomy" id="36596"/>
    <lineage>
        <taxon>Eukaryota</taxon>
        <taxon>Viridiplantae</taxon>
        <taxon>Streptophyta</taxon>
        <taxon>Embryophyta</taxon>
        <taxon>Tracheophyta</taxon>
        <taxon>Spermatophyta</taxon>
        <taxon>Magnoliopsida</taxon>
        <taxon>eudicotyledons</taxon>
        <taxon>Gunneridae</taxon>
        <taxon>Pentapetalae</taxon>
        <taxon>rosids</taxon>
        <taxon>fabids</taxon>
        <taxon>Rosales</taxon>
        <taxon>Rosaceae</taxon>
        <taxon>Amygdaloideae</taxon>
        <taxon>Amygdaleae</taxon>
        <taxon>Prunus</taxon>
    </lineage>
</organism>
<dbReference type="InterPro" id="IPR029058">
    <property type="entry name" value="AB_hydrolase_fold"/>
</dbReference>
<keyword evidence="2" id="KW-1185">Reference proteome</keyword>
<evidence type="ECO:0000313" key="1">
    <source>
        <dbReference type="EMBL" id="CAB4309154.1"/>
    </source>
</evidence>
<reference evidence="2" key="1">
    <citation type="journal article" date="2020" name="Genome Biol.">
        <title>Gamete binning: chromosome-level and haplotype-resolved genome assembly enabled by high-throughput single-cell sequencing of gamete genomes.</title>
        <authorList>
            <person name="Campoy J.A."/>
            <person name="Sun H."/>
            <person name="Goel M."/>
            <person name="Jiao W.-B."/>
            <person name="Folz-Donahue K."/>
            <person name="Wang N."/>
            <person name="Rubio M."/>
            <person name="Liu C."/>
            <person name="Kukat C."/>
            <person name="Ruiz D."/>
            <person name="Huettel B."/>
            <person name="Schneeberger K."/>
        </authorList>
    </citation>
    <scope>NUCLEOTIDE SEQUENCE [LARGE SCALE GENOMIC DNA]</scope>
    <source>
        <strain evidence="2">cv. Rojo Pasion</strain>
    </source>
</reference>
<gene>
    <name evidence="1" type="ORF">ORAREDHAP_LOCUS30050</name>
</gene>
<accession>A0A6J5XDI2</accession>
<protein>
    <submittedName>
        <fullName evidence="1">Uncharacterized protein</fullName>
    </submittedName>
</protein>
<name>A0A6J5XDI2_PRUAR</name>
<evidence type="ECO:0000313" key="2">
    <source>
        <dbReference type="Proteomes" id="UP000507245"/>
    </source>
</evidence>
<dbReference type="OrthoDB" id="408631at2759"/>
<dbReference type="Proteomes" id="UP000507245">
    <property type="component" value="Unassembled WGS sequence"/>
</dbReference>
<sequence length="110" mass="12736">MTKPPPTSPPDLPCKVRLLLSILTTVLNTVRRSNGTINRRLISLFDLKASPSSKPNNHVRTCDVMVDPTRKPLVSPLRSLRRHHHYHDQPLRQAPAHNLLSRRWLRIIFR</sequence>
<dbReference type="AlphaFoldDB" id="A0A6J5XDI2"/>